<feature type="compositionally biased region" description="Acidic residues" evidence="1">
    <location>
        <begin position="19"/>
        <end position="41"/>
    </location>
</feature>
<organism evidence="3 8">
    <name type="scientific">Phytophthora rubi</name>
    <dbReference type="NCBI Taxonomy" id="129364"/>
    <lineage>
        <taxon>Eukaryota</taxon>
        <taxon>Sar</taxon>
        <taxon>Stramenopiles</taxon>
        <taxon>Oomycota</taxon>
        <taxon>Peronosporomycetes</taxon>
        <taxon>Peronosporales</taxon>
        <taxon>Peronosporaceae</taxon>
        <taxon>Phytophthora</taxon>
    </lineage>
</organism>
<dbReference type="InterPro" id="IPR022312">
    <property type="entry name" value="DNA_pol_X"/>
</dbReference>
<dbReference type="PANTHER" id="PTHR11276">
    <property type="entry name" value="DNA POLYMERASE TYPE-X FAMILY MEMBER"/>
    <property type="match status" value="1"/>
</dbReference>
<dbReference type="SUPFAM" id="SSF47802">
    <property type="entry name" value="DNA polymerase beta, N-terminal domain-like"/>
    <property type="match status" value="4"/>
</dbReference>
<evidence type="ECO:0000313" key="8">
    <source>
        <dbReference type="Proteomes" id="UP000435112"/>
    </source>
</evidence>
<dbReference type="GO" id="GO:0005634">
    <property type="term" value="C:nucleus"/>
    <property type="evidence" value="ECO:0007669"/>
    <property type="project" value="TreeGrafter"/>
</dbReference>
<dbReference type="GO" id="GO:0003677">
    <property type="term" value="F:DNA binding"/>
    <property type="evidence" value="ECO:0007669"/>
    <property type="project" value="InterPro"/>
</dbReference>
<dbReference type="InterPro" id="IPR010996">
    <property type="entry name" value="HHH_MUS81"/>
</dbReference>
<gene>
    <name evidence="4" type="ORF">PR001_g17202</name>
    <name evidence="3" type="ORF">PR002_g17323</name>
    <name evidence="5" type="ORF">PR003_g17933</name>
</gene>
<dbReference type="EMBL" id="QXFU01001386">
    <property type="protein sequence ID" value="KAE9003496.1"/>
    <property type="molecule type" value="Genomic_DNA"/>
</dbReference>
<reference evidence="6 8" key="1">
    <citation type="submission" date="2018-09" db="EMBL/GenBank/DDBJ databases">
        <title>Genomic investigation of the strawberry pathogen Phytophthora fragariae indicates pathogenicity is determined by transcriptional variation in three key races.</title>
        <authorList>
            <person name="Adams T.M."/>
            <person name="Armitage A.D."/>
            <person name="Sobczyk M.K."/>
            <person name="Bates H.J."/>
            <person name="Dunwell J.M."/>
            <person name="Nellist C.F."/>
            <person name="Harrison R.J."/>
        </authorList>
    </citation>
    <scope>NUCLEOTIDE SEQUENCE [LARGE SCALE GENOMIC DNA]</scope>
    <source>
        <strain evidence="4 6">SCRP249</strain>
        <strain evidence="3 8">SCRP324</strain>
        <strain evidence="5 7">SCRP333</strain>
    </source>
</reference>
<dbReference type="Gene3D" id="1.10.150.110">
    <property type="entry name" value="DNA polymerase beta, N-terminal domain-like"/>
    <property type="match status" value="4"/>
</dbReference>
<evidence type="ECO:0000259" key="2">
    <source>
        <dbReference type="Pfam" id="PF14716"/>
    </source>
</evidence>
<dbReference type="Proteomes" id="UP000429607">
    <property type="component" value="Unassembled WGS sequence"/>
</dbReference>
<dbReference type="Proteomes" id="UP000434957">
    <property type="component" value="Unassembled WGS sequence"/>
</dbReference>
<dbReference type="EMBL" id="QXFV01001414">
    <property type="protein sequence ID" value="KAE9006470.1"/>
    <property type="molecule type" value="Genomic_DNA"/>
</dbReference>
<dbReference type="InterPro" id="IPR027421">
    <property type="entry name" value="DNA_pol_lamdba_lyase_dom_sf"/>
</dbReference>
<feature type="region of interest" description="Disordered" evidence="1">
    <location>
        <begin position="1"/>
        <end position="53"/>
    </location>
</feature>
<evidence type="ECO:0000313" key="7">
    <source>
        <dbReference type="Proteomes" id="UP000434957"/>
    </source>
</evidence>
<sequence length="472" mass="51865">MEKRRRIEANDGQVSEQEVSSEEDAPVDLEEDEVDDDNGEQEGEHGDNEDISPQKLSRLAEDVRKKPAVVTSNQAIVDAFMDYGDQQLHGGHTGKGVTHLRAALAIRDYPHAITSVEEARAVPMVGVKMAEQVKQILSTGELKVKTPRLNISAQDVEDHTPPRLVREVRNAQAKCPENQALVDELAQFGEHELYFRSRSKGNIHLRAARALQLTDLVIKSGDQARHNVPFVGSAIADKIDQILKYGRIFKDTPVSSGIRKAPIVKDLRENPAVRHENQHIVDALVDYGDSHLHSGHRGKGIAHLRAARAIRDADVVVTCGKDAIESIKHVGVRVGATIDRLLEHETVDTDDEEDVSQVDESSEYGTREPSDTPPIVHEVRSKPAQVEGNQEIVDALSAHGEKQLLNWHTGQGTAFMRAARRLRDAAELVTTGSVAKALGCFGDKVVAFIDSVVVSKTAEDTTTESKEEEAQK</sequence>
<dbReference type="Proteomes" id="UP000435112">
    <property type="component" value="Unassembled WGS sequence"/>
</dbReference>
<feature type="region of interest" description="Disordered" evidence="1">
    <location>
        <begin position="344"/>
        <end position="375"/>
    </location>
</feature>
<dbReference type="Pfam" id="PF14716">
    <property type="entry name" value="HHH_8"/>
    <property type="match status" value="1"/>
</dbReference>
<evidence type="ECO:0000313" key="3">
    <source>
        <dbReference type="EMBL" id="KAE9003496.1"/>
    </source>
</evidence>
<evidence type="ECO:0000313" key="4">
    <source>
        <dbReference type="EMBL" id="KAE9006470.1"/>
    </source>
</evidence>
<evidence type="ECO:0000313" key="5">
    <source>
        <dbReference type="EMBL" id="KAE9319592.1"/>
    </source>
</evidence>
<name>A0A6A3K7M7_9STRA</name>
<proteinExistence type="predicted"/>
<protein>
    <recommendedName>
        <fullName evidence="2">Crossover junction endonuclease MUS81-like HHH domain-containing protein</fullName>
    </recommendedName>
</protein>
<dbReference type="AlphaFoldDB" id="A0A6A3K7M7"/>
<feature type="compositionally biased region" description="Acidic residues" evidence="1">
    <location>
        <begin position="348"/>
        <end position="362"/>
    </location>
</feature>
<accession>A0A6A3K7M7</accession>
<keyword evidence="7" id="KW-1185">Reference proteome</keyword>
<dbReference type="PANTHER" id="PTHR11276:SF28">
    <property type="entry name" value="DNA POLYMERASE LAMBDA"/>
    <property type="match status" value="1"/>
</dbReference>
<dbReference type="OrthoDB" id="108381at2759"/>
<dbReference type="EMBL" id="QXFT01001402">
    <property type="protein sequence ID" value="KAE9319592.1"/>
    <property type="molecule type" value="Genomic_DNA"/>
</dbReference>
<evidence type="ECO:0000313" key="6">
    <source>
        <dbReference type="Proteomes" id="UP000429607"/>
    </source>
</evidence>
<dbReference type="GO" id="GO:0003887">
    <property type="term" value="F:DNA-directed DNA polymerase activity"/>
    <property type="evidence" value="ECO:0007669"/>
    <property type="project" value="InterPro"/>
</dbReference>
<comment type="caution">
    <text evidence="3">The sequence shown here is derived from an EMBL/GenBank/DDBJ whole genome shotgun (WGS) entry which is preliminary data.</text>
</comment>
<feature type="domain" description="Crossover junction endonuclease MUS81-like HHH" evidence="2">
    <location>
        <begin position="72"/>
        <end position="142"/>
    </location>
</feature>
<dbReference type="GO" id="GO:0006303">
    <property type="term" value="P:double-strand break repair via nonhomologous end joining"/>
    <property type="evidence" value="ECO:0007669"/>
    <property type="project" value="TreeGrafter"/>
</dbReference>
<evidence type="ECO:0000256" key="1">
    <source>
        <dbReference type="SAM" id="MobiDB-lite"/>
    </source>
</evidence>